<dbReference type="HOGENOM" id="CLU_1410151_0_0_1"/>
<dbReference type="KEGG" id="dpx:DAPPUDRAFT_306306"/>
<sequence length="193" mass="21843">MQLKTASATAILAALSFIVWSLPVSSVPDANGDTLPLTRPASWTKIGRVVYLPAYYHDGRSSSFVRSFLPINRVHPDYQHPIYFQGSYRSPFDVIQQHQPSNFLYPYSNDVHQDLKDIDILNNGLQARRRTGFENVIMPSFDSVPRHASFTDKSFLAFFSKVIMPVRFVNRVSSFPNVRVTYKNITLTGIAIG</sequence>
<evidence type="ECO:0000313" key="2">
    <source>
        <dbReference type="EMBL" id="EFX76129.1"/>
    </source>
</evidence>
<keyword evidence="3" id="KW-1185">Reference proteome</keyword>
<feature type="chain" id="PRO_5003241515" evidence="1">
    <location>
        <begin position="22"/>
        <end position="193"/>
    </location>
</feature>
<dbReference type="InParanoid" id="E9GWP8"/>
<gene>
    <name evidence="2" type="ORF">DAPPUDRAFT_306306</name>
</gene>
<name>E9GWP8_DAPPU</name>
<proteinExistence type="predicted"/>
<accession>E9GWP8</accession>
<dbReference type="OrthoDB" id="6341176at2759"/>
<feature type="signal peptide" evidence="1">
    <location>
        <begin position="1"/>
        <end position="21"/>
    </location>
</feature>
<reference evidence="2 3" key="1">
    <citation type="journal article" date="2011" name="Science">
        <title>The ecoresponsive genome of Daphnia pulex.</title>
        <authorList>
            <person name="Colbourne J.K."/>
            <person name="Pfrender M.E."/>
            <person name="Gilbert D."/>
            <person name="Thomas W.K."/>
            <person name="Tucker A."/>
            <person name="Oakley T.H."/>
            <person name="Tokishita S."/>
            <person name="Aerts A."/>
            <person name="Arnold G.J."/>
            <person name="Basu M.K."/>
            <person name="Bauer D.J."/>
            <person name="Caceres C.E."/>
            <person name="Carmel L."/>
            <person name="Casola C."/>
            <person name="Choi J.H."/>
            <person name="Detter J.C."/>
            <person name="Dong Q."/>
            <person name="Dusheyko S."/>
            <person name="Eads B.D."/>
            <person name="Frohlich T."/>
            <person name="Geiler-Samerotte K.A."/>
            <person name="Gerlach D."/>
            <person name="Hatcher P."/>
            <person name="Jogdeo S."/>
            <person name="Krijgsveld J."/>
            <person name="Kriventseva E.V."/>
            <person name="Kultz D."/>
            <person name="Laforsch C."/>
            <person name="Lindquist E."/>
            <person name="Lopez J."/>
            <person name="Manak J.R."/>
            <person name="Muller J."/>
            <person name="Pangilinan J."/>
            <person name="Patwardhan R.P."/>
            <person name="Pitluck S."/>
            <person name="Pritham E.J."/>
            <person name="Rechtsteiner A."/>
            <person name="Rho M."/>
            <person name="Rogozin I.B."/>
            <person name="Sakarya O."/>
            <person name="Salamov A."/>
            <person name="Schaack S."/>
            <person name="Shapiro H."/>
            <person name="Shiga Y."/>
            <person name="Skalitzky C."/>
            <person name="Smith Z."/>
            <person name="Souvorov A."/>
            <person name="Sung W."/>
            <person name="Tang Z."/>
            <person name="Tsuchiya D."/>
            <person name="Tu H."/>
            <person name="Vos H."/>
            <person name="Wang M."/>
            <person name="Wolf Y.I."/>
            <person name="Yamagata H."/>
            <person name="Yamada T."/>
            <person name="Ye Y."/>
            <person name="Shaw J.R."/>
            <person name="Andrews J."/>
            <person name="Crease T.J."/>
            <person name="Tang H."/>
            <person name="Lucas S.M."/>
            <person name="Robertson H.M."/>
            <person name="Bork P."/>
            <person name="Koonin E.V."/>
            <person name="Zdobnov E.M."/>
            <person name="Grigoriev I.V."/>
            <person name="Lynch M."/>
            <person name="Boore J.L."/>
        </authorList>
    </citation>
    <scope>NUCLEOTIDE SEQUENCE [LARGE SCALE GENOMIC DNA]</scope>
</reference>
<dbReference type="AlphaFoldDB" id="E9GWP8"/>
<organism evidence="2 3">
    <name type="scientific">Daphnia pulex</name>
    <name type="common">Water flea</name>
    <dbReference type="NCBI Taxonomy" id="6669"/>
    <lineage>
        <taxon>Eukaryota</taxon>
        <taxon>Metazoa</taxon>
        <taxon>Ecdysozoa</taxon>
        <taxon>Arthropoda</taxon>
        <taxon>Crustacea</taxon>
        <taxon>Branchiopoda</taxon>
        <taxon>Diplostraca</taxon>
        <taxon>Cladocera</taxon>
        <taxon>Anomopoda</taxon>
        <taxon>Daphniidae</taxon>
        <taxon>Daphnia</taxon>
    </lineage>
</organism>
<evidence type="ECO:0000313" key="3">
    <source>
        <dbReference type="Proteomes" id="UP000000305"/>
    </source>
</evidence>
<keyword evidence="1" id="KW-0732">Signal</keyword>
<dbReference type="EMBL" id="GL732570">
    <property type="protein sequence ID" value="EFX76129.1"/>
    <property type="molecule type" value="Genomic_DNA"/>
</dbReference>
<protein>
    <submittedName>
        <fullName evidence="2">Uncharacterized protein</fullName>
    </submittedName>
</protein>
<evidence type="ECO:0000256" key="1">
    <source>
        <dbReference type="SAM" id="SignalP"/>
    </source>
</evidence>
<dbReference type="Proteomes" id="UP000000305">
    <property type="component" value="Unassembled WGS sequence"/>
</dbReference>